<dbReference type="PANTHER" id="PTHR11206">
    <property type="entry name" value="MULTIDRUG RESISTANCE PROTEIN"/>
    <property type="match status" value="1"/>
</dbReference>
<feature type="transmembrane region" description="Helical" evidence="2">
    <location>
        <begin position="61"/>
        <end position="82"/>
    </location>
</feature>
<keyword evidence="4" id="KW-1185">Reference proteome</keyword>
<accession>A0AAD7UDU1</accession>
<dbReference type="GO" id="GO:0015297">
    <property type="term" value="F:antiporter activity"/>
    <property type="evidence" value="ECO:0007669"/>
    <property type="project" value="InterPro"/>
</dbReference>
<keyword evidence="2" id="KW-0472">Membrane</keyword>
<name>A0AAD7UDU1_9STRA</name>
<dbReference type="GO" id="GO:0016020">
    <property type="term" value="C:membrane"/>
    <property type="evidence" value="ECO:0007669"/>
    <property type="project" value="InterPro"/>
</dbReference>
<feature type="transmembrane region" description="Helical" evidence="2">
    <location>
        <begin position="34"/>
        <end position="55"/>
    </location>
</feature>
<dbReference type="AlphaFoldDB" id="A0AAD7UDU1"/>
<protein>
    <recommendedName>
        <fullName evidence="5">Protein DETOXIFICATION</fullName>
    </recommendedName>
</protein>
<feature type="transmembrane region" description="Helical" evidence="2">
    <location>
        <begin position="103"/>
        <end position="123"/>
    </location>
</feature>
<keyword evidence="2" id="KW-1133">Transmembrane helix</keyword>
<proteinExistence type="inferred from homology"/>
<dbReference type="EMBL" id="JAQMWT010000370">
    <property type="protein sequence ID" value="KAJ8602736.1"/>
    <property type="molecule type" value="Genomic_DNA"/>
</dbReference>
<evidence type="ECO:0000313" key="3">
    <source>
        <dbReference type="EMBL" id="KAJ8602736.1"/>
    </source>
</evidence>
<evidence type="ECO:0000256" key="2">
    <source>
        <dbReference type="SAM" id="Phobius"/>
    </source>
</evidence>
<reference evidence="3" key="1">
    <citation type="submission" date="2023-01" db="EMBL/GenBank/DDBJ databases">
        <title>Metagenome sequencing of chrysophaentin producing Chrysophaeum taylorii.</title>
        <authorList>
            <person name="Davison J."/>
            <person name="Bewley C."/>
        </authorList>
    </citation>
    <scope>NUCLEOTIDE SEQUENCE</scope>
    <source>
        <strain evidence="3">NIES-1699</strain>
    </source>
</reference>
<feature type="transmembrane region" description="Helical" evidence="2">
    <location>
        <begin position="190"/>
        <end position="216"/>
    </location>
</feature>
<organism evidence="3 4">
    <name type="scientific">Chrysophaeum taylorii</name>
    <dbReference type="NCBI Taxonomy" id="2483200"/>
    <lineage>
        <taxon>Eukaryota</taxon>
        <taxon>Sar</taxon>
        <taxon>Stramenopiles</taxon>
        <taxon>Ochrophyta</taxon>
        <taxon>Pelagophyceae</taxon>
        <taxon>Pelagomonadales</taxon>
        <taxon>Pelagomonadaceae</taxon>
        <taxon>Chrysophaeum</taxon>
    </lineage>
</organism>
<dbReference type="InterPro" id="IPR002528">
    <property type="entry name" value="MATE_fam"/>
</dbReference>
<dbReference type="Pfam" id="PF01554">
    <property type="entry name" value="MatE"/>
    <property type="match status" value="1"/>
</dbReference>
<evidence type="ECO:0000256" key="1">
    <source>
        <dbReference type="ARBA" id="ARBA00010199"/>
    </source>
</evidence>
<dbReference type="Proteomes" id="UP001230188">
    <property type="component" value="Unassembled WGS sequence"/>
</dbReference>
<gene>
    <name evidence="3" type="ORF">CTAYLR_003802</name>
</gene>
<dbReference type="GO" id="GO:0042910">
    <property type="term" value="F:xenobiotic transmembrane transporter activity"/>
    <property type="evidence" value="ECO:0007669"/>
    <property type="project" value="InterPro"/>
</dbReference>
<comment type="caution">
    <text evidence="3">The sequence shown here is derived from an EMBL/GenBank/DDBJ whole genome shotgun (WGS) entry which is preliminary data.</text>
</comment>
<evidence type="ECO:0000313" key="4">
    <source>
        <dbReference type="Proteomes" id="UP001230188"/>
    </source>
</evidence>
<evidence type="ECO:0008006" key="5">
    <source>
        <dbReference type="Google" id="ProtNLM"/>
    </source>
</evidence>
<comment type="similarity">
    <text evidence="1">Belongs to the multi antimicrobial extrusion (MATE) (TC 2.A.66.1) family.</text>
</comment>
<keyword evidence="2" id="KW-0812">Transmembrane</keyword>
<feature type="transmembrane region" description="Helical" evidence="2">
    <location>
        <begin position="143"/>
        <end position="170"/>
    </location>
</feature>
<sequence>MAQQYATRLIASVGGLNAMTILQRVMTAEGLARSNLMVCGAVCAAAPFVVWAFVSRFGWKGAAWASVVYNSLYVFLQVPVMVRAGRLRSVFRPRWKEALRTDGILEYLRLAVPGLVFICLEWWSLELLMVLGGTRPSAETVVGALAICLNLETVFELCWLGLAVGVSVCVGKAVGHADPLAARGAAKVGLLLAFGGGAVVAAGLVLGGASFAATLFSTRSKNDRPIARLVGKSAPALALMVWSDALNTTVQGALAGAGKPQAIAISNFVSWYGVGAPVAFFSVYYLQLDQAAVPALLACGADRLGFGDPRRFAASVDRDGRR</sequence>